<dbReference type="AlphaFoldDB" id="A0A0C9TMU2"/>
<dbReference type="HOGENOM" id="CLU_018552_1_3_1"/>
<organism evidence="1 2">
    <name type="scientific">Paxillus involutus ATCC 200175</name>
    <dbReference type="NCBI Taxonomy" id="664439"/>
    <lineage>
        <taxon>Eukaryota</taxon>
        <taxon>Fungi</taxon>
        <taxon>Dikarya</taxon>
        <taxon>Basidiomycota</taxon>
        <taxon>Agaricomycotina</taxon>
        <taxon>Agaricomycetes</taxon>
        <taxon>Agaricomycetidae</taxon>
        <taxon>Boletales</taxon>
        <taxon>Paxilineae</taxon>
        <taxon>Paxillaceae</taxon>
        <taxon>Paxillus</taxon>
    </lineage>
</organism>
<gene>
    <name evidence="1" type="ORF">PAXINDRAFT_43034</name>
</gene>
<dbReference type="EMBL" id="KN819508">
    <property type="protein sequence ID" value="KIJ09092.1"/>
    <property type="molecule type" value="Genomic_DNA"/>
</dbReference>
<reference evidence="2" key="2">
    <citation type="submission" date="2015-01" db="EMBL/GenBank/DDBJ databases">
        <title>Evolutionary Origins and Diversification of the Mycorrhizal Mutualists.</title>
        <authorList>
            <consortium name="DOE Joint Genome Institute"/>
            <consortium name="Mycorrhizal Genomics Consortium"/>
            <person name="Kohler A."/>
            <person name="Kuo A."/>
            <person name="Nagy L.G."/>
            <person name="Floudas D."/>
            <person name="Copeland A."/>
            <person name="Barry K.W."/>
            <person name="Cichocki N."/>
            <person name="Veneault-Fourrey C."/>
            <person name="LaButti K."/>
            <person name="Lindquist E.A."/>
            <person name="Lipzen A."/>
            <person name="Lundell T."/>
            <person name="Morin E."/>
            <person name="Murat C."/>
            <person name="Riley R."/>
            <person name="Ohm R."/>
            <person name="Sun H."/>
            <person name="Tunlid A."/>
            <person name="Henrissat B."/>
            <person name="Grigoriev I.V."/>
            <person name="Hibbett D.S."/>
            <person name="Martin F."/>
        </authorList>
    </citation>
    <scope>NUCLEOTIDE SEQUENCE [LARGE SCALE GENOMIC DNA]</scope>
    <source>
        <strain evidence="2">ATCC 200175</strain>
    </source>
</reference>
<feature type="non-terminal residue" evidence="1">
    <location>
        <position position="1"/>
    </location>
</feature>
<evidence type="ECO:0000313" key="1">
    <source>
        <dbReference type="EMBL" id="KIJ09092.1"/>
    </source>
</evidence>
<feature type="non-terminal residue" evidence="1">
    <location>
        <position position="171"/>
    </location>
</feature>
<evidence type="ECO:0000313" key="2">
    <source>
        <dbReference type="Proteomes" id="UP000053647"/>
    </source>
</evidence>
<dbReference type="Proteomes" id="UP000053647">
    <property type="component" value="Unassembled WGS sequence"/>
</dbReference>
<reference evidence="1 2" key="1">
    <citation type="submission" date="2014-06" db="EMBL/GenBank/DDBJ databases">
        <authorList>
            <consortium name="DOE Joint Genome Institute"/>
            <person name="Kuo A."/>
            <person name="Kohler A."/>
            <person name="Nagy L.G."/>
            <person name="Floudas D."/>
            <person name="Copeland A."/>
            <person name="Barry K.W."/>
            <person name="Cichocki N."/>
            <person name="Veneault-Fourrey C."/>
            <person name="LaButti K."/>
            <person name="Lindquist E.A."/>
            <person name="Lipzen A."/>
            <person name="Lundell T."/>
            <person name="Morin E."/>
            <person name="Murat C."/>
            <person name="Sun H."/>
            <person name="Tunlid A."/>
            <person name="Henrissat B."/>
            <person name="Grigoriev I.V."/>
            <person name="Hibbett D.S."/>
            <person name="Martin F."/>
            <person name="Nordberg H.P."/>
            <person name="Cantor M.N."/>
            <person name="Hua S.X."/>
        </authorList>
    </citation>
    <scope>NUCLEOTIDE SEQUENCE [LARGE SCALE GENOMIC DNA]</scope>
    <source>
        <strain evidence="1 2">ATCC 200175</strain>
    </source>
</reference>
<evidence type="ECO:0008006" key="3">
    <source>
        <dbReference type="Google" id="ProtNLM"/>
    </source>
</evidence>
<sequence>QPPAQLPHILTITKIQRPDHFRSILRVTPSTFDQLVAKLSPDPVFHNQGSYEQQPVEIQLAVTLYRFGHYGNAAGHSSVACWAGLGHGTVSLMTRRVMTAILRPHFMSSAVRFPTAEEKEAAKSWVEARSCKAWRDGWCFVDGTLVPLYDRPHWYGESYFDRKCNYSLNIQ</sequence>
<keyword evidence="2" id="KW-1185">Reference proteome</keyword>
<accession>A0A0C9TMU2</accession>
<proteinExistence type="predicted"/>
<name>A0A0C9TMU2_PAXIN</name>
<dbReference type="OrthoDB" id="3228141at2759"/>
<protein>
    <recommendedName>
        <fullName evidence="3">DDE Tnp4 domain-containing protein</fullName>
    </recommendedName>
</protein>